<keyword evidence="5" id="KW-1185">Reference proteome</keyword>
<name>A0A844AT33_9RHOB</name>
<dbReference type="GO" id="GO:0035556">
    <property type="term" value="P:intracellular signal transduction"/>
    <property type="evidence" value="ECO:0007669"/>
    <property type="project" value="InterPro"/>
</dbReference>
<dbReference type="EMBL" id="WIXK01000003">
    <property type="protein sequence ID" value="MQY42468.1"/>
    <property type="molecule type" value="Genomic_DNA"/>
</dbReference>
<dbReference type="GO" id="GO:0004016">
    <property type="term" value="F:adenylate cyclase activity"/>
    <property type="evidence" value="ECO:0007669"/>
    <property type="project" value="UniProtKB-ARBA"/>
</dbReference>
<organism evidence="4 5">
    <name type="scientific">Tritonibacter aquimaris</name>
    <dbReference type="NCBI Taxonomy" id="2663379"/>
    <lineage>
        <taxon>Bacteria</taxon>
        <taxon>Pseudomonadati</taxon>
        <taxon>Pseudomonadota</taxon>
        <taxon>Alphaproteobacteria</taxon>
        <taxon>Rhodobacterales</taxon>
        <taxon>Paracoccaceae</taxon>
        <taxon>Tritonibacter</taxon>
    </lineage>
</organism>
<dbReference type="PROSITE" id="PS50125">
    <property type="entry name" value="GUANYLATE_CYCLASE_2"/>
    <property type="match status" value="1"/>
</dbReference>
<feature type="compositionally biased region" description="Polar residues" evidence="1">
    <location>
        <begin position="189"/>
        <end position="198"/>
    </location>
</feature>
<evidence type="ECO:0000259" key="3">
    <source>
        <dbReference type="PROSITE" id="PS50125"/>
    </source>
</evidence>
<dbReference type="InterPro" id="IPR050697">
    <property type="entry name" value="Adenylyl/Guanylyl_Cyclase_3/4"/>
</dbReference>
<dbReference type="InterPro" id="IPR029787">
    <property type="entry name" value="Nucleotide_cyclase"/>
</dbReference>
<keyword evidence="2" id="KW-0472">Membrane</keyword>
<comment type="caution">
    <text evidence="4">The sequence shown here is derived from an EMBL/GenBank/DDBJ whole genome shotgun (WGS) entry which is preliminary data.</text>
</comment>
<keyword evidence="2" id="KW-0812">Transmembrane</keyword>
<dbReference type="Proteomes" id="UP000436694">
    <property type="component" value="Unassembled WGS sequence"/>
</dbReference>
<dbReference type="PANTHER" id="PTHR43081">
    <property type="entry name" value="ADENYLATE CYCLASE, TERMINAL-DIFFERENTIATION SPECIFIC-RELATED"/>
    <property type="match status" value="1"/>
</dbReference>
<dbReference type="PANTHER" id="PTHR43081:SF19">
    <property type="entry name" value="PH-SENSITIVE ADENYLATE CYCLASE RV1264"/>
    <property type="match status" value="1"/>
</dbReference>
<evidence type="ECO:0000256" key="1">
    <source>
        <dbReference type="SAM" id="MobiDB-lite"/>
    </source>
</evidence>
<proteinExistence type="predicted"/>
<dbReference type="SMART" id="SM00044">
    <property type="entry name" value="CYCc"/>
    <property type="match status" value="1"/>
</dbReference>
<protein>
    <submittedName>
        <fullName evidence="4">Adenylate/guanylate cyclase domain-containing protein</fullName>
    </submittedName>
</protein>
<dbReference type="Pfam" id="PF00211">
    <property type="entry name" value="Guanylate_cyc"/>
    <property type="match status" value="1"/>
</dbReference>
<dbReference type="InterPro" id="IPR001054">
    <property type="entry name" value="A/G_cyclase"/>
</dbReference>
<dbReference type="Gene3D" id="3.30.70.1230">
    <property type="entry name" value="Nucleotide cyclase"/>
    <property type="match status" value="1"/>
</dbReference>
<feature type="compositionally biased region" description="Basic and acidic residues" evidence="1">
    <location>
        <begin position="216"/>
        <end position="244"/>
    </location>
</feature>
<dbReference type="RefSeq" id="WP_153546650.1">
    <property type="nucleotide sequence ID" value="NZ_WIXK01000003.1"/>
</dbReference>
<evidence type="ECO:0000256" key="2">
    <source>
        <dbReference type="SAM" id="Phobius"/>
    </source>
</evidence>
<evidence type="ECO:0000313" key="4">
    <source>
        <dbReference type="EMBL" id="MQY42468.1"/>
    </source>
</evidence>
<keyword evidence="2" id="KW-1133">Transmembrane helix</keyword>
<feature type="region of interest" description="Disordered" evidence="1">
    <location>
        <begin position="179"/>
        <end position="263"/>
    </location>
</feature>
<dbReference type="CDD" id="cd07302">
    <property type="entry name" value="CHD"/>
    <property type="match status" value="1"/>
</dbReference>
<feature type="transmembrane region" description="Helical" evidence="2">
    <location>
        <begin position="327"/>
        <end position="355"/>
    </location>
</feature>
<evidence type="ECO:0000313" key="5">
    <source>
        <dbReference type="Proteomes" id="UP000436694"/>
    </source>
</evidence>
<dbReference type="GO" id="GO:0006171">
    <property type="term" value="P:cAMP biosynthetic process"/>
    <property type="evidence" value="ECO:0007669"/>
    <property type="project" value="TreeGrafter"/>
</dbReference>
<accession>A0A844AT33</accession>
<feature type="transmembrane region" description="Helical" evidence="2">
    <location>
        <begin position="282"/>
        <end position="307"/>
    </location>
</feature>
<feature type="domain" description="Guanylate cyclase" evidence="3">
    <location>
        <begin position="11"/>
        <end position="119"/>
    </location>
</feature>
<gene>
    <name evidence="4" type="ORF">GG681_07420</name>
</gene>
<reference evidence="4 5" key="1">
    <citation type="submission" date="2019-10" db="EMBL/GenBank/DDBJ databases">
        <title>Epibacterium sp. nov., isolated from seawater.</title>
        <authorList>
            <person name="Zhang X."/>
            <person name="Li N."/>
        </authorList>
    </citation>
    <scope>NUCLEOTIDE SEQUENCE [LARGE SCALE GENOMIC DNA]</scope>
    <source>
        <strain evidence="4 5">SM1969</strain>
    </source>
</reference>
<dbReference type="AlphaFoldDB" id="A0A844AT33"/>
<dbReference type="SUPFAM" id="SSF55073">
    <property type="entry name" value="Nucleotide cyclase"/>
    <property type="match status" value="1"/>
</dbReference>
<sequence>MSTPVKRKLTTILAADAERFSTAMEADEMGTYSALKSARSVFFKLIEHHGGRIANTAGDGLIADFPSVVEAAHCAIAVQQELADDDISLRFRIGIHLGDVICDGEDLLGEGVNLAARLQSLAEPGGILISRQVYDQIRNKLSLGFEYLGEQQAKNLPEEISVYRITTSGAVDAAFAKLAPRVDAPRPQPETQTRSRANAQFPPQRGRSEQIWSDDFDSHRPADGPERMRASDTADGPERMRASDTADDTPSDTPGDAPRDLRSRISSLPPHIWLRYGVGGAVAFNLISFGDFGLAWLILVFGLVYGLRNPVRAMGFHSYKSIPARAWVLMLFLICVNLMSFTGPWSIFPVGAIALAHLMRAPRSDDGAPSKSH</sequence>